<proteinExistence type="inferred from homology"/>
<dbReference type="GO" id="GO:0010181">
    <property type="term" value="F:FMN binding"/>
    <property type="evidence" value="ECO:0007669"/>
    <property type="project" value="InterPro"/>
</dbReference>
<dbReference type="PANTHER" id="PTHR22893:SF62">
    <property type="entry name" value="12-OXOPHYTODIENOATE REDUCTASE-LIKE PROTEIN"/>
    <property type="match status" value="1"/>
</dbReference>
<dbReference type="Pfam" id="PF00724">
    <property type="entry name" value="Oxidored_FMN"/>
    <property type="match status" value="2"/>
</dbReference>
<organism evidence="7 8">
    <name type="scientific">Vigna mungo</name>
    <name type="common">Black gram</name>
    <name type="synonym">Phaseolus mungo</name>
    <dbReference type="NCBI Taxonomy" id="3915"/>
    <lineage>
        <taxon>Eukaryota</taxon>
        <taxon>Viridiplantae</taxon>
        <taxon>Streptophyta</taxon>
        <taxon>Embryophyta</taxon>
        <taxon>Tracheophyta</taxon>
        <taxon>Spermatophyta</taxon>
        <taxon>Magnoliopsida</taxon>
        <taxon>eudicotyledons</taxon>
        <taxon>Gunneridae</taxon>
        <taxon>Pentapetalae</taxon>
        <taxon>rosids</taxon>
        <taxon>fabids</taxon>
        <taxon>Fabales</taxon>
        <taxon>Fabaceae</taxon>
        <taxon>Papilionoideae</taxon>
        <taxon>50 kb inversion clade</taxon>
        <taxon>NPAAA clade</taxon>
        <taxon>indigoferoid/millettioid clade</taxon>
        <taxon>Phaseoleae</taxon>
        <taxon>Vigna</taxon>
    </lineage>
</organism>
<keyword evidence="5" id="KW-0521">NADP</keyword>
<dbReference type="CDD" id="cd02933">
    <property type="entry name" value="OYE_like_FMN"/>
    <property type="match status" value="1"/>
</dbReference>
<evidence type="ECO:0000313" key="8">
    <source>
        <dbReference type="Proteomes" id="UP001374535"/>
    </source>
</evidence>
<evidence type="ECO:0000256" key="5">
    <source>
        <dbReference type="ARBA" id="ARBA00022857"/>
    </source>
</evidence>
<keyword evidence="7" id="KW-0934">Plastid</keyword>
<feature type="domain" description="NADH:flavin oxidoreductase/NADH oxidase N-terminal" evidence="6">
    <location>
        <begin position="211"/>
        <end position="314"/>
    </location>
</feature>
<dbReference type="AlphaFoldDB" id="A0AAQ3MD78"/>
<comment type="similarity">
    <text evidence="2">Belongs to the NADH:flavin oxidoreductase/NADH oxidase family.</text>
</comment>
<evidence type="ECO:0000259" key="6">
    <source>
        <dbReference type="Pfam" id="PF00724"/>
    </source>
</evidence>
<evidence type="ECO:0000313" key="7">
    <source>
        <dbReference type="EMBL" id="WVY89056.1"/>
    </source>
</evidence>
<reference evidence="7 8" key="1">
    <citation type="journal article" date="2023" name="Life. Sci Alliance">
        <title>Evolutionary insights into 3D genome organization and epigenetic landscape of Vigna mungo.</title>
        <authorList>
            <person name="Junaid A."/>
            <person name="Singh B."/>
            <person name="Bhatia S."/>
        </authorList>
    </citation>
    <scope>NUCLEOTIDE SEQUENCE [LARGE SCALE GENOMIC DNA]</scope>
    <source>
        <strain evidence="7">Urdbean</strain>
    </source>
</reference>
<geneLocation type="chloroplast" evidence="7"/>
<keyword evidence="4" id="KW-0288">FMN</keyword>
<dbReference type="GO" id="GO:0016491">
    <property type="term" value="F:oxidoreductase activity"/>
    <property type="evidence" value="ECO:0007669"/>
    <property type="project" value="InterPro"/>
</dbReference>
<feature type="domain" description="NADH:flavin oxidoreductase/NADH oxidase N-terminal" evidence="6">
    <location>
        <begin position="339"/>
        <end position="513"/>
    </location>
</feature>
<gene>
    <name evidence="7" type="ORF">V8G54_037971</name>
</gene>
<dbReference type="InterPro" id="IPR013785">
    <property type="entry name" value="Aldolase_TIM"/>
</dbReference>
<evidence type="ECO:0000256" key="3">
    <source>
        <dbReference type="ARBA" id="ARBA00022630"/>
    </source>
</evidence>
<keyword evidence="7" id="KW-0150">Chloroplast</keyword>
<name>A0AAQ3MD78_VIGMU</name>
<dbReference type="Proteomes" id="UP001374535">
    <property type="component" value="Chloroplast Pltd"/>
</dbReference>
<protein>
    <recommendedName>
        <fullName evidence="6">NADH:flavin oxidoreductase/NADH oxidase N-terminal domain-containing protein</fullName>
    </recommendedName>
</protein>
<dbReference type="PANTHER" id="PTHR22893">
    <property type="entry name" value="NADH OXIDOREDUCTASE-RELATED"/>
    <property type="match status" value="1"/>
</dbReference>
<comment type="cofactor">
    <cofactor evidence="1">
        <name>FMN</name>
        <dbReference type="ChEBI" id="CHEBI:58210"/>
    </cofactor>
</comment>
<keyword evidence="3" id="KW-0285">Flavoprotein</keyword>
<keyword evidence="8" id="KW-1185">Reference proteome</keyword>
<dbReference type="SUPFAM" id="SSF51395">
    <property type="entry name" value="FMN-linked oxidoreductases"/>
    <property type="match status" value="1"/>
</dbReference>
<dbReference type="InterPro" id="IPR045247">
    <property type="entry name" value="Oye-like"/>
</dbReference>
<evidence type="ECO:0000256" key="4">
    <source>
        <dbReference type="ARBA" id="ARBA00022643"/>
    </source>
</evidence>
<dbReference type="EMBL" id="CP144689">
    <property type="protein sequence ID" value="WVY89056.1"/>
    <property type="molecule type" value="Genomic_DNA"/>
</dbReference>
<dbReference type="InterPro" id="IPR001155">
    <property type="entry name" value="OxRdtase_FMN_N"/>
</dbReference>
<dbReference type="Gene3D" id="3.20.20.70">
    <property type="entry name" value="Aldolase class I"/>
    <property type="match status" value="1"/>
</dbReference>
<sequence length="542" mass="60756">MLSSFTNTNLCTTLLLCQLDNPGWEKLDHPKELSPILYELCSKTSASWQLCQRPQQPDQYTLGARLFFGRSSLGSPATQLESPAEPLDKVHHMNFDGFSKESGRTVDMSRKDKSKKVDEREVIPLLNPYKMGNFNLSHRSYNFFAQPHAVLYYSQRATKGGFLIGEASGVSPTAQGYIFFTNLLSHVSYPRISGPRIVYLLLYGGCSNPYAYPNTPGIWTREQLEAWKPIVSAVHEKGAIFFCQLWHAGRVSNSQYQPDGEAPISSTEKRLRKDIGNNKATADRYTTPRRVTTDEVPKLVNDFVVAAKNAIEAGKLLFEMSIIVRISCLNGFITRVTLADLSRECFSFDGVEIHGANGYLLDQFLKDEVNDRDDEYGGSLENRCRFPLQVVKAVADEIGADKVGIRLSPYTDYNDCGDSNPQALGQYMAESLSEVGILYIHLIEPRMVTQFDKFHTEWSLTPIRKAFKGTFIVAGGYDRSEGNQAISSGAADLVAYGRLFLANPDLPARFELDAELNEPDPTTFYTHHPVIGYTDYPFLHHT</sequence>
<accession>A0AAQ3MD78</accession>
<evidence type="ECO:0000256" key="1">
    <source>
        <dbReference type="ARBA" id="ARBA00001917"/>
    </source>
</evidence>
<evidence type="ECO:0000256" key="2">
    <source>
        <dbReference type="ARBA" id="ARBA00005979"/>
    </source>
</evidence>